<keyword evidence="7" id="KW-0146">Chitin degradation</keyword>
<dbReference type="GO" id="GO:0005576">
    <property type="term" value="C:extracellular region"/>
    <property type="evidence" value="ECO:0007669"/>
    <property type="project" value="TreeGrafter"/>
</dbReference>
<evidence type="ECO:0000259" key="13">
    <source>
        <dbReference type="PROSITE" id="PS51910"/>
    </source>
</evidence>
<keyword evidence="9" id="KW-0119">Carbohydrate metabolism</keyword>
<evidence type="ECO:0000256" key="1">
    <source>
        <dbReference type="ARBA" id="ARBA00000822"/>
    </source>
</evidence>
<dbReference type="SUPFAM" id="SSF54556">
    <property type="entry name" value="Chitinase insertion domain"/>
    <property type="match status" value="1"/>
</dbReference>
<gene>
    <name evidence="15" type="primary">Chit1</name>
    <name evidence="15" type="ORF">CM83_41542</name>
</gene>
<comment type="catalytic activity">
    <reaction evidence="1">
        <text>Random endo-hydrolysis of N-acetyl-beta-D-glucosaminide (1-&gt;4)-beta-linkages in chitin and chitodextrins.</text>
        <dbReference type="EC" id="3.2.1.14"/>
    </reaction>
</comment>
<evidence type="ECO:0000313" key="14">
    <source>
        <dbReference type="EMBL" id="ANC95002.1"/>
    </source>
</evidence>
<dbReference type="EMBL" id="GBHO01006872">
    <property type="protein sequence ID" value="JAG36732.1"/>
    <property type="molecule type" value="Transcribed_RNA"/>
</dbReference>
<dbReference type="InterPro" id="IPR011583">
    <property type="entry name" value="Chitinase_II/V-like_cat"/>
</dbReference>
<dbReference type="GO" id="GO:0000272">
    <property type="term" value="P:polysaccharide catabolic process"/>
    <property type="evidence" value="ECO:0007669"/>
    <property type="project" value="UniProtKB-KW"/>
</dbReference>
<dbReference type="Pfam" id="PF00704">
    <property type="entry name" value="Glyco_hydro_18"/>
    <property type="match status" value="1"/>
</dbReference>
<keyword evidence="8" id="KW-1015">Disulfide bond</keyword>
<evidence type="ECO:0000256" key="9">
    <source>
        <dbReference type="ARBA" id="ARBA00023277"/>
    </source>
</evidence>
<dbReference type="InterPro" id="IPR029070">
    <property type="entry name" value="Chitinase_insertion_sf"/>
</dbReference>
<dbReference type="EMBL" id="KT717328">
    <property type="protein sequence ID" value="ANC95002.1"/>
    <property type="molecule type" value="mRNA"/>
</dbReference>
<dbReference type="PROSITE" id="PS51910">
    <property type="entry name" value="GH18_2"/>
    <property type="match status" value="1"/>
</dbReference>
<reference evidence="15" key="1">
    <citation type="journal article" date="2014" name="PLoS ONE">
        <title>Transcriptome-Based Identification of ABC Transporters in the Western Tarnished Plant Bug Lygus hesperus.</title>
        <authorList>
            <person name="Hull J.J."/>
            <person name="Chaney K."/>
            <person name="Geib S.M."/>
            <person name="Fabrick J.A."/>
            <person name="Brent C.S."/>
            <person name="Walsh D."/>
            <person name="Lavine L.C."/>
        </authorList>
    </citation>
    <scope>NUCLEOTIDE SEQUENCE</scope>
</reference>
<evidence type="ECO:0000256" key="4">
    <source>
        <dbReference type="ARBA" id="ARBA00022669"/>
    </source>
</evidence>
<evidence type="ECO:0000256" key="3">
    <source>
        <dbReference type="ARBA" id="ARBA00012729"/>
    </source>
</evidence>
<accession>A0A0A9YUQ4</accession>
<evidence type="ECO:0000256" key="10">
    <source>
        <dbReference type="ARBA" id="ARBA00023295"/>
    </source>
</evidence>
<feature type="chain" id="PRO_5002052396" description="chitinase" evidence="12">
    <location>
        <begin position="18"/>
        <end position="432"/>
    </location>
</feature>
<dbReference type="PANTHER" id="PTHR11177">
    <property type="entry name" value="CHITINASE"/>
    <property type="match status" value="1"/>
</dbReference>
<dbReference type="InterPro" id="IPR017853">
    <property type="entry name" value="GH"/>
</dbReference>
<evidence type="ECO:0000256" key="8">
    <source>
        <dbReference type="ARBA" id="ARBA00023157"/>
    </source>
</evidence>
<organism evidence="15">
    <name type="scientific">Lygus hesperus</name>
    <name type="common">Western plant bug</name>
    <dbReference type="NCBI Taxonomy" id="30085"/>
    <lineage>
        <taxon>Eukaryota</taxon>
        <taxon>Metazoa</taxon>
        <taxon>Ecdysozoa</taxon>
        <taxon>Arthropoda</taxon>
        <taxon>Hexapoda</taxon>
        <taxon>Insecta</taxon>
        <taxon>Pterygota</taxon>
        <taxon>Neoptera</taxon>
        <taxon>Paraneoptera</taxon>
        <taxon>Hemiptera</taxon>
        <taxon>Heteroptera</taxon>
        <taxon>Panheteroptera</taxon>
        <taxon>Cimicomorpha</taxon>
        <taxon>Miridae</taxon>
        <taxon>Mirini</taxon>
        <taxon>Lygus</taxon>
    </lineage>
</organism>
<feature type="signal peptide" evidence="12">
    <location>
        <begin position="1"/>
        <end position="17"/>
    </location>
</feature>
<evidence type="ECO:0000256" key="7">
    <source>
        <dbReference type="ARBA" id="ARBA00023024"/>
    </source>
</evidence>
<evidence type="ECO:0000256" key="6">
    <source>
        <dbReference type="ARBA" id="ARBA00022801"/>
    </source>
</evidence>
<keyword evidence="4" id="KW-0147">Chitin-binding</keyword>
<proteinExistence type="evidence at transcript level"/>
<reference evidence="14" key="3">
    <citation type="journal article" date="2016" name="Arch. Insect Biochem. Physiol.">
        <title>ECDYSTEROID AND CHITINASE FLUCTUATIONS IN THE WESTERN TARNISHED PLANT BUG (Lygus hesperus) PRIOR TO MOLT INDICATE ROLES IN DEVELOPMENT.</title>
        <authorList>
            <person name="Brent C.S."/>
            <person name="Wang M."/>
            <person name="Miao Y.-G."/>
            <person name="Hull J.J."/>
        </authorList>
    </citation>
    <scope>NUCLEOTIDE SEQUENCE</scope>
</reference>
<keyword evidence="5 12" id="KW-0732">Signal</keyword>
<evidence type="ECO:0000256" key="5">
    <source>
        <dbReference type="ARBA" id="ARBA00022729"/>
    </source>
</evidence>
<name>A0A0A9YUQ4_LYGHE</name>
<evidence type="ECO:0000256" key="12">
    <source>
        <dbReference type="SAM" id="SignalP"/>
    </source>
</evidence>
<evidence type="ECO:0000313" key="15">
    <source>
        <dbReference type="EMBL" id="JAG36732.1"/>
    </source>
</evidence>
<dbReference type="SUPFAM" id="SSF51445">
    <property type="entry name" value="(Trans)glycosidases"/>
    <property type="match status" value="1"/>
</dbReference>
<dbReference type="PANTHER" id="PTHR11177:SF399">
    <property type="entry name" value="CHITINASE 6, ISOFORM C"/>
    <property type="match status" value="1"/>
</dbReference>
<dbReference type="InterPro" id="IPR050314">
    <property type="entry name" value="Glycosyl_Hydrlase_18"/>
</dbReference>
<feature type="domain" description="GH18" evidence="13">
    <location>
        <begin position="26"/>
        <end position="406"/>
    </location>
</feature>
<evidence type="ECO:0000256" key="2">
    <source>
        <dbReference type="ARBA" id="ARBA00009121"/>
    </source>
</evidence>
<keyword evidence="6 14" id="KW-0378">Hydrolase</keyword>
<dbReference type="GO" id="GO:0008843">
    <property type="term" value="F:endochitinase activity"/>
    <property type="evidence" value="ECO:0007669"/>
    <property type="project" value="UniProtKB-EC"/>
</dbReference>
<keyword evidence="10 14" id="KW-0326">Glycosidase</keyword>
<dbReference type="Gene3D" id="3.10.50.10">
    <property type="match status" value="1"/>
</dbReference>
<dbReference type="GO" id="GO:0006032">
    <property type="term" value="P:chitin catabolic process"/>
    <property type="evidence" value="ECO:0007669"/>
    <property type="project" value="UniProtKB-KW"/>
</dbReference>
<evidence type="ECO:0000256" key="11">
    <source>
        <dbReference type="ARBA" id="ARBA00023326"/>
    </source>
</evidence>
<dbReference type="GO" id="GO:0008061">
    <property type="term" value="F:chitin binding"/>
    <property type="evidence" value="ECO:0007669"/>
    <property type="project" value="UniProtKB-KW"/>
</dbReference>
<dbReference type="Gene3D" id="3.20.20.80">
    <property type="entry name" value="Glycosidases"/>
    <property type="match status" value="1"/>
</dbReference>
<dbReference type="FunFam" id="3.10.50.10:FF:000004">
    <property type="entry name" value="Chitinase 5"/>
    <property type="match status" value="1"/>
</dbReference>
<sequence>MKIVPFLVLLLVQTVLSETTPASDNRRIVCYHTSWSAYRVPEAKFTAKNINPYLCTHLIYSFANVLVNEATIVPGDAWQDIDNHQFRDFVELKTTFNENLKTLLAIGGYREGSSKFTPIAATPTKRAAFARNTLKFLKTYGFDGLNIDWQFPNDQHRNGSVEDYKNFVYLLQDIDKVFREEAAASGKPKMMLTISVPGNTLLIESGYDLPNLAKYVEFMNVLSYDYHFAYDPVVYHHSPLYPLPDEVEGSGHENEGVNADATIKFILSKGVPPTKLNLGIPLYGRSLELVDENDNKLGSPATGQGVGGKATREDGYIAYNEICKNVHDGWKVVHPNETAMGPYAYKGNQWVGYDDEGSARKKGEYARKSGLGGISFWAIDQDDFSAACGSRAFPLIKAAREGFTKAKGPASLVVSENPSSITGKPTTVARKQ</sequence>
<keyword evidence="11" id="KW-0624">Polysaccharide degradation</keyword>
<reference evidence="15" key="2">
    <citation type="submission" date="2014-07" db="EMBL/GenBank/DDBJ databases">
        <authorList>
            <person name="Hull J."/>
        </authorList>
    </citation>
    <scope>NUCLEOTIDE SEQUENCE</scope>
</reference>
<dbReference type="EC" id="3.2.1.14" evidence="3"/>
<comment type="similarity">
    <text evidence="2">Belongs to the glycosyl hydrolase 18 family. Chitinase class II subfamily.</text>
</comment>
<dbReference type="AlphaFoldDB" id="A0A0A9YUQ4"/>
<dbReference type="SMART" id="SM00636">
    <property type="entry name" value="Glyco_18"/>
    <property type="match status" value="1"/>
</dbReference>
<dbReference type="InterPro" id="IPR001223">
    <property type="entry name" value="Glyco_hydro18_cat"/>
</dbReference>
<protein>
    <recommendedName>
        <fullName evidence="3">chitinase</fullName>
        <ecNumber evidence="3">3.2.1.14</ecNumber>
    </recommendedName>
</protein>